<dbReference type="KEGG" id="rce:RC1_3137"/>
<gene>
    <name evidence="2" type="ordered locus">RC1_3137</name>
</gene>
<proteinExistence type="predicted"/>
<feature type="region of interest" description="Disordered" evidence="1">
    <location>
        <begin position="49"/>
        <end position="69"/>
    </location>
</feature>
<dbReference type="HOGENOM" id="CLU_2773179_0_0_5"/>
<keyword evidence="3" id="KW-1185">Reference proteome</keyword>
<dbReference type="EMBL" id="CP000613">
    <property type="protein sequence ID" value="ACJ00502.1"/>
    <property type="molecule type" value="Genomic_DNA"/>
</dbReference>
<name>B6IW28_RHOCS</name>
<accession>B6IW28</accession>
<evidence type="ECO:0000313" key="2">
    <source>
        <dbReference type="EMBL" id="ACJ00502.1"/>
    </source>
</evidence>
<evidence type="ECO:0000256" key="1">
    <source>
        <dbReference type="SAM" id="MobiDB-lite"/>
    </source>
</evidence>
<protein>
    <submittedName>
        <fullName evidence="2">Uncharacterized protein</fullName>
    </submittedName>
</protein>
<dbReference type="Proteomes" id="UP000001591">
    <property type="component" value="Chromosome"/>
</dbReference>
<reference evidence="2 3" key="1">
    <citation type="journal article" date="2010" name="BMC Genomics">
        <title>Metabolic flexibility revealed in the genome of the cyst-forming alpha-1 proteobacterium Rhodospirillum centenum.</title>
        <authorList>
            <person name="Lu Y.K."/>
            <person name="Marden J."/>
            <person name="Han M."/>
            <person name="Swingley W.D."/>
            <person name="Mastrian S.D."/>
            <person name="Chowdhury S.R."/>
            <person name="Hao J."/>
            <person name="Helmy T."/>
            <person name="Kim S."/>
            <person name="Kurdoglu A.A."/>
            <person name="Matthies H.J."/>
            <person name="Rollo D."/>
            <person name="Stothard P."/>
            <person name="Blankenship R.E."/>
            <person name="Bauer C.E."/>
            <person name="Touchman J.W."/>
        </authorList>
    </citation>
    <scope>NUCLEOTIDE SEQUENCE [LARGE SCALE GENOMIC DNA]</scope>
    <source>
        <strain evidence="3">ATCC 51521 / SW</strain>
    </source>
</reference>
<dbReference type="AlphaFoldDB" id="B6IW28"/>
<organism evidence="2 3">
    <name type="scientific">Rhodospirillum centenum (strain ATCC 51521 / SW)</name>
    <dbReference type="NCBI Taxonomy" id="414684"/>
    <lineage>
        <taxon>Bacteria</taxon>
        <taxon>Pseudomonadati</taxon>
        <taxon>Pseudomonadota</taxon>
        <taxon>Alphaproteobacteria</taxon>
        <taxon>Rhodospirillales</taxon>
        <taxon>Rhodospirillaceae</taxon>
        <taxon>Rhodospirillum</taxon>
    </lineage>
</organism>
<evidence type="ECO:0000313" key="3">
    <source>
        <dbReference type="Proteomes" id="UP000001591"/>
    </source>
</evidence>
<dbReference type="STRING" id="414684.RC1_3137"/>
<sequence>MRRAAQFRTVCFGHGSEAGSLRIAGTNGKGSCSRGAGVGCASPVTAQAMRTARRSATDNPDPYPERSFQ</sequence>